<keyword evidence="7 13" id="KW-0378">Hydrolase</keyword>
<dbReference type="InterPro" id="IPR056747">
    <property type="entry name" value="VPS13-like_M"/>
</dbReference>
<evidence type="ECO:0000256" key="12">
    <source>
        <dbReference type="ARBA" id="ARBA00023180"/>
    </source>
</evidence>
<dbReference type="InterPro" id="IPR002884">
    <property type="entry name" value="P_dom"/>
</dbReference>
<feature type="compositionally biased region" description="Polar residues" evidence="14">
    <location>
        <begin position="1774"/>
        <end position="1790"/>
    </location>
</feature>
<evidence type="ECO:0000313" key="17">
    <source>
        <dbReference type="Proteomes" id="UP000693946"/>
    </source>
</evidence>
<dbReference type="PROSITE" id="PS51892">
    <property type="entry name" value="SUBTILASE"/>
    <property type="match status" value="1"/>
</dbReference>
<evidence type="ECO:0000256" key="10">
    <source>
        <dbReference type="ARBA" id="ARBA00023145"/>
    </source>
</evidence>
<dbReference type="PROSITE" id="PS00138">
    <property type="entry name" value="SUBTILASE_SER"/>
    <property type="match status" value="1"/>
</dbReference>
<evidence type="ECO:0000256" key="2">
    <source>
        <dbReference type="ARBA" id="ARBA00006545"/>
    </source>
</evidence>
<dbReference type="PROSITE" id="PS00137">
    <property type="entry name" value="SUBTILASE_HIS"/>
    <property type="match status" value="1"/>
</dbReference>
<dbReference type="FunFam" id="2.60.120.260:FF:000006">
    <property type="entry name" value="Proprotein convertase subtilisin/kexin type 5"/>
    <property type="match status" value="1"/>
</dbReference>
<dbReference type="GO" id="GO:0006869">
    <property type="term" value="P:lipid transport"/>
    <property type="evidence" value="ECO:0007669"/>
    <property type="project" value="UniProtKB-KW"/>
</dbReference>
<evidence type="ECO:0000256" key="4">
    <source>
        <dbReference type="ARBA" id="ARBA00022670"/>
    </source>
</evidence>
<evidence type="ECO:0000256" key="6">
    <source>
        <dbReference type="ARBA" id="ARBA00022729"/>
    </source>
</evidence>
<dbReference type="Pfam" id="PF25036">
    <property type="entry name" value="VPS13_VAB"/>
    <property type="match status" value="1"/>
</dbReference>
<feature type="region of interest" description="Disordered" evidence="14">
    <location>
        <begin position="96"/>
        <end position="133"/>
    </location>
</feature>
<evidence type="ECO:0000256" key="1">
    <source>
        <dbReference type="ARBA" id="ARBA00005325"/>
    </source>
</evidence>
<feature type="region of interest" description="Disordered" evidence="14">
    <location>
        <begin position="2286"/>
        <end position="2314"/>
    </location>
</feature>
<feature type="compositionally biased region" description="Low complexity" evidence="14">
    <location>
        <begin position="1250"/>
        <end position="1260"/>
    </location>
</feature>
<evidence type="ECO:0000313" key="16">
    <source>
        <dbReference type="EMBL" id="KAG7474522.1"/>
    </source>
</evidence>
<comment type="similarity">
    <text evidence="1">Belongs to the peptidase S8 family. Furin subfamily.</text>
</comment>
<dbReference type="Pfam" id="PF01483">
    <property type="entry name" value="P_proprotein"/>
    <property type="match status" value="1"/>
</dbReference>
<dbReference type="Pfam" id="PF00082">
    <property type="entry name" value="Peptidase_S8"/>
    <property type="match status" value="1"/>
</dbReference>
<keyword evidence="6" id="KW-0732">Signal</keyword>
<dbReference type="InterPro" id="IPR009543">
    <property type="entry name" value="VPS13_VAB"/>
</dbReference>
<name>A0AAV6PT59_SOLSE</name>
<dbReference type="GO" id="GO:0004252">
    <property type="term" value="F:serine-type endopeptidase activity"/>
    <property type="evidence" value="ECO:0007669"/>
    <property type="project" value="UniProtKB-UniRule"/>
</dbReference>
<proteinExistence type="inferred from homology"/>
<feature type="compositionally biased region" description="Polar residues" evidence="14">
    <location>
        <begin position="998"/>
        <end position="1020"/>
    </location>
</feature>
<keyword evidence="5" id="KW-0165">Cleavage on pair of basic residues</keyword>
<protein>
    <submittedName>
        <fullName evidence="16">Vacuolar protein sorting-associated protein 13B isoform X1</fullName>
    </submittedName>
</protein>
<dbReference type="PANTHER" id="PTHR12517">
    <property type="entry name" value="VACUOLAR PROTEIN SORTING-ASSOCIATED PROTEIN 13B"/>
    <property type="match status" value="1"/>
</dbReference>
<dbReference type="CDD" id="cd04059">
    <property type="entry name" value="Peptidases_S8_Protein_convertases_Kexins_Furin-like"/>
    <property type="match status" value="1"/>
</dbReference>
<evidence type="ECO:0000256" key="7">
    <source>
        <dbReference type="ARBA" id="ARBA00022801"/>
    </source>
</evidence>
<dbReference type="InterPro" id="IPR034182">
    <property type="entry name" value="Kexin/furin"/>
</dbReference>
<gene>
    <name evidence="16" type="ORF">JOB18_011116</name>
</gene>
<feature type="compositionally biased region" description="Low complexity" evidence="14">
    <location>
        <begin position="103"/>
        <end position="115"/>
    </location>
</feature>
<evidence type="ECO:0000256" key="9">
    <source>
        <dbReference type="ARBA" id="ARBA00023055"/>
    </source>
</evidence>
<organism evidence="16 17">
    <name type="scientific">Solea senegalensis</name>
    <name type="common">Senegalese sole</name>
    <dbReference type="NCBI Taxonomy" id="28829"/>
    <lineage>
        <taxon>Eukaryota</taxon>
        <taxon>Metazoa</taxon>
        <taxon>Chordata</taxon>
        <taxon>Craniata</taxon>
        <taxon>Vertebrata</taxon>
        <taxon>Euteleostomi</taxon>
        <taxon>Actinopterygii</taxon>
        <taxon>Neopterygii</taxon>
        <taxon>Teleostei</taxon>
        <taxon>Neoteleostei</taxon>
        <taxon>Acanthomorphata</taxon>
        <taxon>Carangaria</taxon>
        <taxon>Pleuronectiformes</taxon>
        <taxon>Pleuronectoidei</taxon>
        <taxon>Soleidae</taxon>
        <taxon>Solea</taxon>
    </lineage>
</organism>
<keyword evidence="3" id="KW-0813">Transport</keyword>
<reference evidence="16 17" key="1">
    <citation type="journal article" date="2021" name="Sci. Rep.">
        <title>Chromosome anchoring in Senegalese sole (Solea senegalensis) reveals sex-associated markers and genome rearrangements in flatfish.</title>
        <authorList>
            <person name="Guerrero-Cozar I."/>
            <person name="Gomez-Garrido J."/>
            <person name="Berbel C."/>
            <person name="Martinez-Blanch J.F."/>
            <person name="Alioto T."/>
            <person name="Claros M.G."/>
            <person name="Gagnaire P.A."/>
            <person name="Manchado M."/>
        </authorList>
    </citation>
    <scope>NUCLEOTIDE SEQUENCE [LARGE SCALE GENOMIC DNA]</scope>
    <source>
        <strain evidence="16">Sse05_10M</strain>
    </source>
</reference>
<feature type="compositionally biased region" description="Low complexity" evidence="14">
    <location>
        <begin position="1879"/>
        <end position="1900"/>
    </location>
</feature>
<evidence type="ECO:0000259" key="15">
    <source>
        <dbReference type="PROSITE" id="PS51829"/>
    </source>
</evidence>
<evidence type="ECO:0000256" key="14">
    <source>
        <dbReference type="SAM" id="MobiDB-lite"/>
    </source>
</evidence>
<evidence type="ECO:0000256" key="11">
    <source>
        <dbReference type="ARBA" id="ARBA00023157"/>
    </source>
</evidence>
<keyword evidence="17" id="KW-1185">Reference proteome</keyword>
<feature type="active site" description="Charge relay system" evidence="13">
    <location>
        <position position="4246"/>
    </location>
</feature>
<dbReference type="EMBL" id="JAGKHQ010000021">
    <property type="protein sequence ID" value="KAG7474522.1"/>
    <property type="molecule type" value="Genomic_DNA"/>
</dbReference>
<feature type="active site" description="Charge relay system" evidence="13">
    <location>
        <position position="4049"/>
    </location>
</feature>
<dbReference type="Pfam" id="PF12624">
    <property type="entry name" value="VPS13_N"/>
    <property type="match status" value="1"/>
</dbReference>
<keyword evidence="10" id="KW-0865">Zymogen</keyword>
<keyword evidence="12" id="KW-0325">Glycoprotein</keyword>
<keyword evidence="11" id="KW-1015">Disulfide bond</keyword>
<feature type="compositionally biased region" description="Pro residues" evidence="14">
    <location>
        <begin position="2295"/>
        <end position="2304"/>
    </location>
</feature>
<keyword evidence="8 13" id="KW-0720">Serine protease</keyword>
<dbReference type="PANTHER" id="PTHR12517:SF0">
    <property type="entry name" value="INTERMEMBRANE LIPID TRANSFER PROTEIN VPS13B"/>
    <property type="match status" value="1"/>
</dbReference>
<comment type="caution">
    <text evidence="16">The sequence shown here is derived from an EMBL/GenBank/DDBJ whole genome shotgun (WGS) entry which is preliminary data.</text>
</comment>
<evidence type="ECO:0000256" key="13">
    <source>
        <dbReference type="PROSITE-ProRule" id="PRU01240"/>
    </source>
</evidence>
<comment type="similarity">
    <text evidence="2">Belongs to the VPS13 family.</text>
</comment>
<feature type="region of interest" description="Disordered" evidence="14">
    <location>
        <begin position="1872"/>
        <end position="1902"/>
    </location>
</feature>
<evidence type="ECO:0000256" key="5">
    <source>
        <dbReference type="ARBA" id="ARBA00022685"/>
    </source>
</evidence>
<dbReference type="Pfam" id="PF25033">
    <property type="entry name" value="VPS13_M"/>
    <property type="match status" value="1"/>
</dbReference>
<feature type="region of interest" description="Disordered" evidence="14">
    <location>
        <begin position="968"/>
        <end position="1041"/>
    </location>
</feature>
<feature type="compositionally biased region" description="Basic and acidic residues" evidence="14">
    <location>
        <begin position="1753"/>
        <end position="1772"/>
    </location>
</feature>
<feature type="region of interest" description="Disordered" evidence="14">
    <location>
        <begin position="2094"/>
        <end position="2115"/>
    </location>
</feature>
<feature type="domain" description="P/Homo B" evidence="15">
    <location>
        <begin position="4321"/>
        <end position="4467"/>
    </location>
</feature>
<dbReference type="Proteomes" id="UP000693946">
    <property type="component" value="Linkage Group LG9"/>
</dbReference>
<keyword evidence="4 13" id="KW-0645">Protease</keyword>
<dbReference type="InterPro" id="IPR022398">
    <property type="entry name" value="Peptidase_S8_His-AS"/>
</dbReference>
<dbReference type="InterPro" id="IPR000209">
    <property type="entry name" value="Peptidase_S8/S53_dom"/>
</dbReference>
<feature type="region of interest" description="Disordered" evidence="14">
    <location>
        <begin position="1753"/>
        <end position="1792"/>
    </location>
</feature>
<dbReference type="PROSITE" id="PS51829">
    <property type="entry name" value="P_HOMO_B"/>
    <property type="match status" value="1"/>
</dbReference>
<sequence length="4552" mass="501353">MLESYVTPLLMSYVNKYIKNLKPSDLQLSLWGGDVVLSKLDLKLDVLEQELKLPFTFLSGHIHELRIHVPWTKLGSEAVVITINTMECILKLRDGAQDDHESGSSSTSRSASDSSKAVAKPRRLQQAAPSDPDLPPGYVQSLIRRVVNNLNVVVNNLILKYVEDDIVLSVNITSAECYTVDDMWERAFMDIAAPELVLRKVINFADCTVCLDKRNASGKIEFYQDPLLYKCSFRTRLHFTYDNINSKIPSVIKIQTMVESLKLSLTDQQLPMFIRILQLIIALYYGEMGGNKEGEREEGSGQVRESGGSVPGMDVDMESQGPNVDIQPGSPEDMDQGWMSWAWSFVPAIVGEDDEFEEDPYQQREMGSISNRPHHHAHKDPIVSIGFYCTKASITFKLTETHSESSYYSPQKVKSREVLCMEQQGITIEVLMMGEPFFDCQIGFVGCRALCSKTIMGVRDFEENINRSEEDAVFFSCGDSLSSKGMTYLTNSLFDYRSPENNGVRAEFILEATSHKETYTEIAGMQRFGAFYMDYLYTMENSSGKGSQDFSVVGMEETVPVVKETSIKKLVVGPLDVRLHSSAVHRILKMITCAMDHEYEPYCKPQPETIEESHHSTNSEDISSLEEFIPTRLTCLTLLQVSVTVFMAEFNLLQALMPVIMGHKAAPGPVCAPLFQPVRPLPSVQFKVERVNVEHSVPMYAPELVSTISSLNQPSDNLLHHCYAHIYLKVFGFQAGLTCQNSSGGMLPLIPIIPSFSTALYGKQIQMPAYWSKRSSVPTTECIFELPHFTVQATRAQTLLLQVICQSWTHSTISGTPPTLSESLLNEVYRAPGVKPLGPSPTLEGSVQNLELKFCSRATVKCASGTLGAVKVCARTPGSGEGVKEKLVPLIQGPSDTKELHMSRWLNEIRKPESLLAPDLLAFSVLVPLQGDSCRNSGAVLLVSIQGIAINMDPVFCTWLLYQPYRGGSRQKNHPGPASMAKRREDEMSVGSTPLAKQPSNQASDYASSPVKSKTVTESRPLSIPMKVMPDTTPGETQTSSEERMKELIAHVWDAVKRLTLQLELQSCCMFLPNDSLPSPSTIISGDIPGTVRSWYHNQASMPGTLVICLPQISVLSAGHKYMEPLQELPFVVNKPILEEGDAFPWTISLSQFSVYTLLGQQRSLSLLEPMGCTSTLAVTSHKPQTCSEGRHSFVVCLHVDLQPVHIKCSNPQVQLLYELLLSWSSTWARLQKHGILRQTSNIPEPPAGAAPSSPVRSSAGTALPDTSTCSPSADFGSPTEGDSVPTADNSPFADTVTLEQKTSNIGGTSGKVSLWMQWMLPKVTVKLFAPDPTAKKTEICVISELEDLSASVDVQDVYTKIKCKVGSFNIDHYIRSMEDGVRSSGNCGGVVLSCTDKLNRRTVLVRPVSKQDSFSHFSGFFPSTAAKVLEGSHQQHGFLSITYTQAVTKNVRHKLTTRSERPTRCSAATTDPLADGSPQYLREILLTAQPFDVVLSCPLLATVAGVLQATVPRRYRERGKSAGQPMRSHTLTSRCLPLIYINTSVIRVFCPGVQDKQPTSDPHVKHEDTLVLKMGSLSMAPQADNPLTRTVLRKDIYQRALNLGILRDPGSEVEDRQYQIDLQSITIGTAQWEQLKPDKEGIKGGVSTENERNSQNPALEWNMASSIKRHQERRAILTPILTEFSVRVTAAPAIIFSKNLSPDSGQTEEVVVCGHSLEVNVTSSLDFYLSVGQVKLLQQLLKDNMVGMDTTEKSAEVRRHEQKHGSRDRATGVDSSSRHSGTGQDSGFGSDSARIRIVQIEQQSGASHHCIARPSYKSTITKNLNFIPFDIFLTASRLSVMTYACSSSSKTLSSSSDISCTLEKEAGDKVGKGALNQPETLPESSPAPASPTPESAPAAQDSLAGLTAEDIFNSNTSQPASPLLRGSLLSLNGLPTPSRSSARQALGVTIVRQPGRRGAGDQVLEPLLYLQVMQPSALLSCHHRKQRMELSVFDVALRGVTSDYKCLDPGKTLPESLDYNVLWLQTVAGEVDSKTGIPPPLLCLQIKDFLNGPAELNLELSRPLKISPTLAKLEQAKAYLKKVVPNYVWDTSSKSSSAASTPHCSPTKTLPRPLLIRSDPHRQTSALSKTSNIQALAMYFHKVSLHTAQIVVVMETEAHPMMPSVTVSLSAMTGSLNMKSGPKIEDSVQASSVQLKLQDVLVRTGLKDRSHLLLGPFSCSSSLEARWCRHSGSPGPEPGPPKLLLDLKGGLLQVFWGQEHLNCLKLVEEHLWAYLHLQKEDSDDSWSKGKPCHTQPPPSPGSPSPQTEHSSDDLRTGHFHYIQDSAAQRLPGAHEVVFYSETEDSPGVMLWRYPEPRVLTYVRITPVPFNTTEDPEISTADLGDVLQVPCSLEYWDELQQAFVSYRDFSLSESSACQLQLPSLSLTDQQKELVASDLWRIVLNNNGEGGDEQSLDSECGSQVPCDQLVSPIALAACTRVDSCFAPWFVSSMGVSLQLAQLEVHLCHHLEKLGTVPSRQLRPFLPDRKLPQEQEFMVIGAREPRVFLRQWSYGPCHCQEVNFSTQLDCKLLEYRNVTHLQLLQPCVLQGQAAATFSPENTTLDVNVFVDPVFLNISQYGIHTVDTALHSWQQNGNPEAEELIYSHYVICNDTHETLRFGQVDTDENVLLASLHSHQYSWRSHKSPQLLHICIEGWGNWRWSEAFSVDNVGTLLRTIQYKGRTASLIIKVVQVSGVQKQVIICGRQVMCSYLTQDIELRVVQHYVGPDSQTVVKEHCDCLEAGAKMPSYVLEDTEMTELCVRARGDEDWSQDVQLERRNRGSNSYVVQVPCSSGSLLFVWCALITIEPDSHLQQRVVVFSPLFVMRSHLPDPVIIHIEKRSLGLRESQLIHGHGHQEPLLNTEADLTHHLTFQASDDEDASYCAVPISTNLIKQIVNKSGSEENLKDILADFYGPKTSTELPWPYITKDTDRSVLEPLAQWDSPMQVKLSCWKSGLNTLLVELLPWALLANYSQWDLWLFEGETIVLQIPAGKVIVPPNFKEAFQIGIYWPHTNTVHKSAALKLVHELTSPRWKEGSGSEMVTLDEEGYVEADITLGAFPGRQKMCQFCVSSTVRHGIQILQIEDRTILVNNTPYTIQCRPLLTHHALGSDDQACKIPETAVFSLAPSENPSLAKPGSVPCWDLLQTSVLGKVVYPLPLRHMLFSLFPRPDAGVGSAAWSLPTPIRPDFPRQSLSVPGELCSEVGLSSRPLVLTYHEHLGVTYITLNEDPCPRLLIHNKCPIPLLLKETVKETPRTEVFCRPLPANCSLHHELYHHLSSFPECNQREMLPSLLLKTTTSHNTTDWTDPIDINCLGTQVVFLPGFGCLYVDVVHERGTLVLYLAPEGSVDTVTSSRTPKLSFRVLLSETSVALCDDITSPSGSVELLRLTLTKLLFSLTPAPASLPLEQAVDTDMDIAPISALMAESSLIEVCCSSLQVDNQLYNRASFHFPVLLCQDQRVVADPGGLWSRDANPAESPEALEEFKRSCFLQIRMTLAGDKRTLEEVTFQLQPARVYLEDTFVYYIRTLFYTYIPDRAMAPAIAERQRSKDPLSAPIIPEQVLQAMQALVTPVQLHRLTLQPINLLVSIHASLKLYIASDHTPLSFSLFERGPLFTTARQLVHALAMHYAAGALFRAGWVVGSLEILGSPASLVRSIGNGVSDFFRLPYEGLTRGPGAFVSGVSRGTTSFVKHISKGTLTSITNLATSLARNMDRLSLDEEHYTRQEEWRRQLPESLGDGLRQGLSRLGISLLGAIAGIVDQPMQNFQRSWEVQSSAGSKAKGVISGVGKGIVGVFTKPIGGAAELVSQTGYGILHGAGLCTLPKQLYLPAEGKSAQAPNSHLKYVWKMLQSLGRPELHMALEVTIVSGSGQEHAGCLLLTSEVLFVVSLSEDTQQQAFPITEVECQQMPGHEGQLVLTLQQQTVTSDTECLGSHLSCQRSVNPGTCLCACLLFHLFPLRLDLSRAVSLLNPRFRVSRLFLRANSENKNTSRLDYTNKDLKRNFEALASLDLCASYGFADDPMPIKDEENSHGTRCAGEVAMEANNSYCGVGIAFNARIGGIHLLNGSVTDAMEATALTFNIHFIDIYVCSWGPRDDGAEVDGPHSLTEQALRLGTHKGRGGKGSLFVWAAGNGGMQQDHCGADGYVNSIHTIAIGAVTHTGKPAYYGEPCPGVAAVTLTGANVGGSLPLVTVTNTGDGCVTHFPGTSSAAPIAAGILALVLEVNPELTWRDVQHLIAKTAKIPNPKEPGWNINAAGYHVHHRYGFGLLDAALMVQQAGHFSTVASQRTCTQEVKLNPPRILSSRGGVSLNIQSDACRGGINEINTLEHVQVSVSISAVCRGDLSISLKSPGSTVSLLLDTRPNDASTDGLKHWTLMTVHCWGEQPRGLWTLQVTDHKGTARSCARPTEEEAAGALLSVTLTLYGTYHPHRTMHERSLQSVVSMGSRHLVPRVYQRDHHYPPLGLVQWVYQLERDRKVRAADITVPRPQTSEALCHVIRPIVALTKACRMLDDR</sequence>
<feature type="active site" description="Charge relay system" evidence="13">
    <location>
        <position position="4070"/>
    </location>
</feature>
<accession>A0AAV6PT59</accession>
<evidence type="ECO:0000256" key="8">
    <source>
        <dbReference type="ARBA" id="ARBA00022825"/>
    </source>
</evidence>
<feature type="region of interest" description="Disordered" evidence="14">
    <location>
        <begin position="292"/>
        <end position="320"/>
    </location>
</feature>
<dbReference type="InterPro" id="IPR023828">
    <property type="entry name" value="Peptidase_S8_Ser-AS"/>
</dbReference>
<dbReference type="GO" id="GO:0006508">
    <property type="term" value="P:proteolysis"/>
    <property type="evidence" value="ECO:0007669"/>
    <property type="project" value="UniProtKB-KW"/>
</dbReference>
<feature type="region of interest" description="Disordered" evidence="14">
    <location>
        <begin position="1240"/>
        <end position="1292"/>
    </location>
</feature>
<dbReference type="FunFam" id="3.40.50.200:FF:000021">
    <property type="entry name" value="Proprotein convertase subtilisin/kexin type 5a"/>
    <property type="match status" value="1"/>
</dbReference>
<keyword evidence="9" id="KW-0445">Lipid transport</keyword>
<evidence type="ECO:0000256" key="3">
    <source>
        <dbReference type="ARBA" id="ARBA00022448"/>
    </source>
</evidence>
<dbReference type="InterPro" id="IPR026854">
    <property type="entry name" value="VPS13_N"/>
</dbReference>
<dbReference type="InterPro" id="IPR039782">
    <property type="entry name" value="VPS13B"/>
</dbReference>